<dbReference type="InterPro" id="IPR012677">
    <property type="entry name" value="Nucleotide-bd_a/b_plait_sf"/>
</dbReference>
<feature type="domain" description="RRM" evidence="8">
    <location>
        <begin position="218"/>
        <end position="296"/>
    </location>
</feature>
<feature type="compositionally biased region" description="Gly residues" evidence="7">
    <location>
        <begin position="327"/>
        <end position="339"/>
    </location>
</feature>
<dbReference type="SUPFAM" id="SSF54928">
    <property type="entry name" value="RNA-binding domain, RBD"/>
    <property type="match status" value="2"/>
</dbReference>
<evidence type="ECO:0000256" key="6">
    <source>
        <dbReference type="PROSITE-ProRule" id="PRU00176"/>
    </source>
</evidence>
<organism evidence="9 10">
    <name type="scientific">Aureococcus anophagefferens</name>
    <name type="common">Harmful bloom alga</name>
    <dbReference type="NCBI Taxonomy" id="44056"/>
    <lineage>
        <taxon>Eukaryota</taxon>
        <taxon>Sar</taxon>
        <taxon>Stramenopiles</taxon>
        <taxon>Ochrophyta</taxon>
        <taxon>Pelagophyceae</taxon>
        <taxon>Pelagomonadales</taxon>
        <taxon>Pelagomonadaceae</taxon>
        <taxon>Aureococcus</taxon>
    </lineage>
</organism>
<evidence type="ECO:0000313" key="9">
    <source>
        <dbReference type="EMBL" id="KAK7248198.1"/>
    </source>
</evidence>
<dbReference type="PANTHER" id="PTHR48025">
    <property type="entry name" value="OS02G0815200 PROTEIN"/>
    <property type="match status" value="1"/>
</dbReference>
<dbReference type="InterPro" id="IPR000504">
    <property type="entry name" value="RRM_dom"/>
</dbReference>
<dbReference type="Proteomes" id="UP001363151">
    <property type="component" value="Unassembled WGS sequence"/>
</dbReference>
<dbReference type="InterPro" id="IPR010433">
    <property type="entry name" value="EIF-4B_pln"/>
</dbReference>
<evidence type="ECO:0000256" key="3">
    <source>
        <dbReference type="ARBA" id="ARBA00022640"/>
    </source>
</evidence>
<dbReference type="InterPro" id="IPR035979">
    <property type="entry name" value="RBD_domain_sf"/>
</dbReference>
<gene>
    <name evidence="9" type="ORF">SO694_00081193</name>
</gene>
<sequence>MSAMEERPRLKLQPKGSTSGASGGAARSAKSNPFGAARTREEVLASKGIDAKAIDAKLDERTKRAPRLTKQQEEEMEAATTEVKYEEAQVEKATTPEEKAAAEAKLAAKKTEVDALAAKFKQANIDKEKRFAAKDAKAGKDGKPGRPQFIRPSERRRQREEEQGGGGGGGGGDADRDAAFSSFNQRSRGGGSYARGGDDAAFQSFGGGGGRRQAAEGCKLYVGNISFDMTQQDLNGLFGPYGKVTDAFLPTERETGRPRGFAFVTFSSPAEAQAAIADLDGKEIDGRALRVNVSDPGGGGGGGYSRRRRRRRRGRAAGGGGRRRGGGDSFGGGSGGGGRRQAAEGCKLFVGNISYDMTQGDLDQIFGPYGQLTDTFLPTERETGRPRGFAFVTFSSPAEAQAAIAAVDGQDIDGRALRVNLSDGGGGGGGGGGGY</sequence>
<dbReference type="EMBL" id="JBBJCI010000119">
    <property type="protein sequence ID" value="KAK7248198.1"/>
    <property type="molecule type" value="Genomic_DNA"/>
</dbReference>
<protein>
    <recommendedName>
        <fullName evidence="8">RRM domain-containing protein</fullName>
    </recommendedName>
</protein>
<feature type="region of interest" description="Disordered" evidence="7">
    <location>
        <begin position="288"/>
        <end position="341"/>
    </location>
</feature>
<feature type="compositionally biased region" description="Basic residues" evidence="7">
    <location>
        <begin position="305"/>
        <end position="315"/>
    </location>
</feature>
<dbReference type="SMART" id="SM00361">
    <property type="entry name" value="RRM_1"/>
    <property type="match status" value="2"/>
</dbReference>
<proteinExistence type="predicted"/>
<evidence type="ECO:0000313" key="10">
    <source>
        <dbReference type="Proteomes" id="UP001363151"/>
    </source>
</evidence>
<feature type="compositionally biased region" description="Basic and acidic residues" evidence="7">
    <location>
        <begin position="127"/>
        <end position="144"/>
    </location>
</feature>
<keyword evidence="2" id="KW-0150">Chloroplast</keyword>
<accession>A0ABR1G4X4</accession>
<feature type="compositionally biased region" description="Basic and acidic residues" evidence="7">
    <location>
        <begin position="83"/>
        <end position="97"/>
    </location>
</feature>
<evidence type="ECO:0000256" key="2">
    <source>
        <dbReference type="ARBA" id="ARBA00022528"/>
    </source>
</evidence>
<evidence type="ECO:0000256" key="5">
    <source>
        <dbReference type="ARBA" id="ARBA00022884"/>
    </source>
</evidence>
<dbReference type="CDD" id="cd21608">
    <property type="entry name" value="RRM2_NsCP33_like"/>
    <property type="match status" value="1"/>
</dbReference>
<dbReference type="PANTHER" id="PTHR48025:SF1">
    <property type="entry name" value="RRM DOMAIN-CONTAINING PROTEIN"/>
    <property type="match status" value="1"/>
</dbReference>
<name>A0ABR1G4X4_AURAN</name>
<feature type="compositionally biased region" description="Low complexity" evidence="7">
    <location>
        <begin position="16"/>
        <end position="29"/>
    </location>
</feature>
<dbReference type="PROSITE" id="PS50102">
    <property type="entry name" value="RRM"/>
    <property type="match status" value="2"/>
</dbReference>
<evidence type="ECO:0000256" key="4">
    <source>
        <dbReference type="ARBA" id="ARBA00022737"/>
    </source>
</evidence>
<evidence type="ECO:0000259" key="8">
    <source>
        <dbReference type="PROSITE" id="PS50102"/>
    </source>
</evidence>
<keyword evidence="5 6" id="KW-0694">RNA-binding</keyword>
<feature type="region of interest" description="Disordered" evidence="7">
    <location>
        <begin position="127"/>
        <end position="197"/>
    </location>
</feature>
<dbReference type="InterPro" id="IPR048289">
    <property type="entry name" value="RRM2_NsCP33-like"/>
</dbReference>
<comment type="caution">
    <text evidence="9">The sequence shown here is derived from an EMBL/GenBank/DDBJ whole genome shotgun (WGS) entry which is preliminary data.</text>
</comment>
<feature type="region of interest" description="Disordered" evidence="7">
    <location>
        <begin position="1"/>
        <end position="97"/>
    </location>
</feature>
<feature type="domain" description="RRM" evidence="8">
    <location>
        <begin position="346"/>
        <end position="424"/>
    </location>
</feature>
<dbReference type="Pfam" id="PF00076">
    <property type="entry name" value="RRM_1"/>
    <property type="match status" value="2"/>
</dbReference>
<keyword evidence="4" id="KW-0677">Repeat</keyword>
<comment type="subcellular location">
    <subcellularLocation>
        <location evidence="1">Plastid</location>
        <location evidence="1">Chloroplast</location>
    </subcellularLocation>
</comment>
<dbReference type="InterPro" id="IPR050502">
    <property type="entry name" value="Euk_RNA-bind_prot"/>
</dbReference>
<dbReference type="SMART" id="SM00360">
    <property type="entry name" value="RRM"/>
    <property type="match status" value="2"/>
</dbReference>
<evidence type="ECO:0000256" key="1">
    <source>
        <dbReference type="ARBA" id="ARBA00004229"/>
    </source>
</evidence>
<keyword evidence="3" id="KW-0934">Plastid</keyword>
<dbReference type="Pfam" id="PF06273">
    <property type="entry name" value="eIF-4B"/>
    <property type="match status" value="1"/>
</dbReference>
<dbReference type="InterPro" id="IPR003954">
    <property type="entry name" value="RRM_euk-type"/>
</dbReference>
<feature type="compositionally biased region" description="Basic and acidic residues" evidence="7">
    <location>
        <begin position="152"/>
        <end position="162"/>
    </location>
</feature>
<reference evidence="9 10" key="1">
    <citation type="submission" date="2024-03" db="EMBL/GenBank/DDBJ databases">
        <title>Aureococcus anophagefferens CCMP1851 and Kratosvirus quantuckense: Draft genome of a second virus-susceptible host strain in the model system.</title>
        <authorList>
            <person name="Chase E."/>
            <person name="Truchon A.R."/>
            <person name="Schepens W."/>
            <person name="Wilhelm S.W."/>
        </authorList>
    </citation>
    <scope>NUCLEOTIDE SEQUENCE [LARGE SCALE GENOMIC DNA]</scope>
    <source>
        <strain evidence="9 10">CCMP1851</strain>
    </source>
</reference>
<dbReference type="Gene3D" id="3.30.70.330">
    <property type="match status" value="2"/>
</dbReference>
<evidence type="ECO:0000256" key="7">
    <source>
        <dbReference type="SAM" id="MobiDB-lite"/>
    </source>
</evidence>
<keyword evidence="10" id="KW-1185">Reference proteome</keyword>
<feature type="compositionally biased region" description="Basic and acidic residues" evidence="7">
    <location>
        <begin position="38"/>
        <end position="63"/>
    </location>
</feature>